<feature type="transmembrane region" description="Helical" evidence="5">
    <location>
        <begin position="12"/>
        <end position="34"/>
    </location>
</feature>
<dbReference type="EMBL" id="CP031124">
    <property type="protein sequence ID" value="AXF86550.1"/>
    <property type="molecule type" value="Genomic_DNA"/>
</dbReference>
<keyword evidence="3 5" id="KW-1133">Transmembrane helix</keyword>
<dbReference type="InterPro" id="IPR036640">
    <property type="entry name" value="ABC1_TM_sf"/>
</dbReference>
<dbReference type="GO" id="GO:0005886">
    <property type="term" value="C:plasma membrane"/>
    <property type="evidence" value="ECO:0007669"/>
    <property type="project" value="UniProtKB-SubCell"/>
</dbReference>
<dbReference type="Proteomes" id="UP000252182">
    <property type="component" value="Chromosome"/>
</dbReference>
<proteinExistence type="predicted"/>
<dbReference type="PROSITE" id="PS50929">
    <property type="entry name" value="ABC_TM1F"/>
    <property type="match status" value="1"/>
</dbReference>
<keyword evidence="4 5" id="KW-0472">Membrane</keyword>
<reference evidence="8" key="1">
    <citation type="submission" date="2018-07" db="EMBL/GenBank/DDBJ databases">
        <authorList>
            <person name="Kim H."/>
        </authorList>
    </citation>
    <scope>NUCLEOTIDE SEQUENCE [LARGE SCALE GENOMIC DNA]</scope>
    <source>
        <strain evidence="8">F02</strain>
    </source>
</reference>
<dbReference type="GO" id="GO:0005524">
    <property type="term" value="F:ATP binding"/>
    <property type="evidence" value="ECO:0007669"/>
    <property type="project" value="InterPro"/>
</dbReference>
<dbReference type="OrthoDB" id="262142at2"/>
<gene>
    <name evidence="7" type="ORF">DTO96_102305</name>
</gene>
<organism evidence="7 8">
    <name type="scientific">Ephemeroptericola cinctiostellae</name>
    <dbReference type="NCBI Taxonomy" id="2268024"/>
    <lineage>
        <taxon>Bacteria</taxon>
        <taxon>Pseudomonadati</taxon>
        <taxon>Pseudomonadota</taxon>
        <taxon>Betaproteobacteria</taxon>
        <taxon>Burkholderiales</taxon>
        <taxon>Burkholderiaceae</taxon>
        <taxon>Ephemeroptericola</taxon>
    </lineage>
</organism>
<feature type="transmembrane region" description="Helical" evidence="5">
    <location>
        <begin position="118"/>
        <end position="138"/>
    </location>
</feature>
<feature type="domain" description="ABC transmembrane type-1" evidence="6">
    <location>
        <begin position="98"/>
        <end position="168"/>
    </location>
</feature>
<evidence type="ECO:0000256" key="4">
    <source>
        <dbReference type="ARBA" id="ARBA00023136"/>
    </source>
</evidence>
<evidence type="ECO:0000256" key="1">
    <source>
        <dbReference type="ARBA" id="ARBA00004651"/>
    </source>
</evidence>
<keyword evidence="2 5" id="KW-0812">Transmembrane</keyword>
<dbReference type="GO" id="GO:0140359">
    <property type="term" value="F:ABC-type transporter activity"/>
    <property type="evidence" value="ECO:0007669"/>
    <property type="project" value="InterPro"/>
</dbReference>
<feature type="transmembrane region" description="Helical" evidence="5">
    <location>
        <begin position="220"/>
        <end position="249"/>
    </location>
</feature>
<comment type="subcellular location">
    <subcellularLocation>
        <location evidence="1">Cell membrane</location>
        <topology evidence="1">Multi-pass membrane protein</topology>
    </subcellularLocation>
</comment>
<dbReference type="KEGG" id="hyf:DTO96_102305"/>
<accession>A0A345DDW2</accession>
<dbReference type="RefSeq" id="WP_114563611.1">
    <property type="nucleotide sequence ID" value="NZ_CP031124.1"/>
</dbReference>
<evidence type="ECO:0000313" key="7">
    <source>
        <dbReference type="EMBL" id="AXF86550.1"/>
    </source>
</evidence>
<dbReference type="InterPro" id="IPR011527">
    <property type="entry name" value="ABC1_TM_dom"/>
</dbReference>
<feature type="transmembrane region" description="Helical" evidence="5">
    <location>
        <begin position="144"/>
        <end position="161"/>
    </location>
</feature>
<dbReference type="AlphaFoldDB" id="A0A345DDW2"/>
<feature type="transmembrane region" description="Helical" evidence="5">
    <location>
        <begin position="46"/>
        <end position="66"/>
    </location>
</feature>
<name>A0A345DDW2_9BURK</name>
<sequence length="276" mass="30920">MNLKHLIAPYRPAIALTYGLTFFEKACLLAYPALTGLTVDGMMSHSYTGLILLIGTWLAHMLVAYFRQRYDTRTFTKIYAFVANKVVLTQKERGEELSEIAARVELAREIVDFFEHELPFVVHTMLSIIGALVMLYVYDVQAGLIATVVLAPLLIGNAIYARKSKRLNGGLNDQVEREVRTLQSGSPFAIDRHFRLLGRWKVALSDAENTAWVFTEFATLLAVLFILLNFLGAHSASAGTIFAILSYAYDYLDGLDGVPQLINQVVRLKDIQERLA</sequence>
<dbReference type="Pfam" id="PF13748">
    <property type="entry name" value="ABC_membrane_3"/>
    <property type="match status" value="1"/>
</dbReference>
<evidence type="ECO:0000259" key="6">
    <source>
        <dbReference type="PROSITE" id="PS50929"/>
    </source>
</evidence>
<evidence type="ECO:0000313" key="8">
    <source>
        <dbReference type="Proteomes" id="UP000252182"/>
    </source>
</evidence>
<keyword evidence="8" id="KW-1185">Reference proteome</keyword>
<dbReference type="Gene3D" id="1.20.1560.10">
    <property type="entry name" value="ABC transporter type 1, transmembrane domain"/>
    <property type="match status" value="1"/>
</dbReference>
<evidence type="ECO:0000256" key="3">
    <source>
        <dbReference type="ARBA" id="ARBA00022989"/>
    </source>
</evidence>
<dbReference type="SUPFAM" id="SSF90123">
    <property type="entry name" value="ABC transporter transmembrane region"/>
    <property type="match status" value="1"/>
</dbReference>
<evidence type="ECO:0000256" key="5">
    <source>
        <dbReference type="SAM" id="Phobius"/>
    </source>
</evidence>
<evidence type="ECO:0000256" key="2">
    <source>
        <dbReference type="ARBA" id="ARBA00022692"/>
    </source>
</evidence>
<protein>
    <recommendedName>
        <fullName evidence="6">ABC transmembrane type-1 domain-containing protein</fullName>
    </recommendedName>
</protein>